<dbReference type="OrthoDB" id="3645032at2759"/>
<feature type="region of interest" description="Disordered" evidence="1">
    <location>
        <begin position="119"/>
        <end position="317"/>
    </location>
</feature>
<accession>A0A139IKY7</accession>
<keyword evidence="3" id="KW-1185">Reference proteome</keyword>
<feature type="compositionally biased region" description="Acidic residues" evidence="1">
    <location>
        <begin position="193"/>
        <end position="212"/>
    </location>
</feature>
<dbReference type="EMBL" id="LFZO01000064">
    <property type="protein sequence ID" value="KXT15206.1"/>
    <property type="molecule type" value="Genomic_DNA"/>
</dbReference>
<protein>
    <submittedName>
        <fullName evidence="2">Uncharacterized protein</fullName>
    </submittedName>
</protein>
<evidence type="ECO:0000256" key="1">
    <source>
        <dbReference type="SAM" id="MobiDB-lite"/>
    </source>
</evidence>
<feature type="compositionally biased region" description="Polar residues" evidence="1">
    <location>
        <begin position="304"/>
        <end position="317"/>
    </location>
</feature>
<name>A0A139IKY7_9PEZI</name>
<reference evidence="2 3" key="1">
    <citation type="submission" date="2015-07" db="EMBL/GenBank/DDBJ databases">
        <title>Comparative genomics of the Sigatoka disease complex on banana suggests a link between parallel evolutionary changes in Pseudocercospora fijiensis and Pseudocercospora eumusae and increased virulence on the banana host.</title>
        <authorList>
            <person name="Chang T.-C."/>
            <person name="Salvucci A."/>
            <person name="Crous P.W."/>
            <person name="Stergiopoulos I."/>
        </authorList>
    </citation>
    <scope>NUCLEOTIDE SEQUENCE [LARGE SCALE GENOMIC DNA]</scope>
    <source>
        <strain evidence="2 3">CBS 116634</strain>
    </source>
</reference>
<feature type="compositionally biased region" description="Polar residues" evidence="1">
    <location>
        <begin position="352"/>
        <end position="365"/>
    </location>
</feature>
<gene>
    <name evidence="2" type="ORF">AC579_3939</name>
</gene>
<evidence type="ECO:0000313" key="3">
    <source>
        <dbReference type="Proteomes" id="UP000073492"/>
    </source>
</evidence>
<feature type="compositionally biased region" description="Basic and acidic residues" evidence="1">
    <location>
        <begin position="146"/>
        <end position="167"/>
    </location>
</feature>
<feature type="compositionally biased region" description="Basic and acidic residues" evidence="1">
    <location>
        <begin position="119"/>
        <end position="129"/>
    </location>
</feature>
<organism evidence="2 3">
    <name type="scientific">Pseudocercospora musae</name>
    <dbReference type="NCBI Taxonomy" id="113226"/>
    <lineage>
        <taxon>Eukaryota</taxon>
        <taxon>Fungi</taxon>
        <taxon>Dikarya</taxon>
        <taxon>Ascomycota</taxon>
        <taxon>Pezizomycotina</taxon>
        <taxon>Dothideomycetes</taxon>
        <taxon>Dothideomycetidae</taxon>
        <taxon>Mycosphaerellales</taxon>
        <taxon>Mycosphaerellaceae</taxon>
        <taxon>Pseudocercospora</taxon>
    </lineage>
</organism>
<feature type="region of interest" description="Disordered" evidence="1">
    <location>
        <begin position="352"/>
        <end position="376"/>
    </location>
</feature>
<feature type="compositionally biased region" description="Low complexity" evidence="1">
    <location>
        <begin position="288"/>
        <end position="298"/>
    </location>
</feature>
<evidence type="ECO:0000313" key="2">
    <source>
        <dbReference type="EMBL" id="KXT15206.1"/>
    </source>
</evidence>
<comment type="caution">
    <text evidence="2">The sequence shown here is derived from an EMBL/GenBank/DDBJ whole genome shotgun (WGS) entry which is preliminary data.</text>
</comment>
<sequence>MRSSMQSFHEKLKTWDAPRPDLGLRAPLLTLRPRLSINRLLKDEGSDEAIEGQVLSSLSNTCSLERSDSIFILHENAEVSTAEGINYSDKTHLKESFVLGAQEQKATVPRIWKAWTSPDLERTRDDHPQRSRHSVPSADALVPEVNRSRSDKSAEEKQLAHCADQIRPESPGIDANKEQNPTQPIGSTREVPIVEDEFDLSTELSESESETVEADHSHSFPPRVSSLAYSKQHAAAVRALQTDPEVPPPSTARLNHPLPTPGLKSSQEPVTHEVGTAQPTGQVGGPQQGSSRSQASSRDIPAVTGSQPYSTQSKQLSSQIEKMLNFMTNGHAQERSTGKRTIERTRLLNTHVDSGNTDISSLSSAHKSKKTNEDGECHKLKAKRSFWRIGYVTNSASQADKRKSEAIHGYELVEGNGRGDAQGLHADRDVYDIINNINTIRCDREVKPLEYCERLCAEAQEVSTAHDLQSESAALYGASPDLASGSALWFDDEASTAVLVGPTGFDGLTTADIWMQGKEPRHDQRNHKKVVDDAIQLEHCACYNHKMYVALVDELWSRVGMARTETDQRWVVVLGEQTVEEDLFPRTVSSKKPVIMRKPLPQNPCAAEYGIMSPYEWDPEEDAERDTIAGSSRPDD</sequence>
<dbReference type="AlphaFoldDB" id="A0A139IKY7"/>
<dbReference type="Proteomes" id="UP000073492">
    <property type="component" value="Unassembled WGS sequence"/>
</dbReference>
<feature type="region of interest" description="Disordered" evidence="1">
    <location>
        <begin position="615"/>
        <end position="636"/>
    </location>
</feature>
<proteinExistence type="predicted"/>